<dbReference type="AlphaFoldDB" id="A0A8H3DXX0"/>
<accession>A0A8H3DXX0</accession>
<name>A0A8H3DXX0_9AGAM</name>
<gene>
    <name evidence="2" type="ORF">RDB_LOCUS14127</name>
</gene>
<reference evidence="2" key="1">
    <citation type="submission" date="2021-01" db="EMBL/GenBank/DDBJ databases">
        <authorList>
            <person name="Kaushik A."/>
        </authorList>
    </citation>
    <scope>NUCLEOTIDE SEQUENCE</scope>
    <source>
        <strain evidence="2">AG5</strain>
    </source>
</reference>
<dbReference type="InterPro" id="IPR050309">
    <property type="entry name" value="Type-B_Carboxylest/Lipase"/>
</dbReference>
<protein>
    <recommendedName>
        <fullName evidence="1">Carboxylesterase type B domain-containing protein</fullName>
    </recommendedName>
</protein>
<dbReference type="Pfam" id="PF00135">
    <property type="entry name" value="COesterase"/>
    <property type="match status" value="2"/>
</dbReference>
<dbReference type="Proteomes" id="UP000663827">
    <property type="component" value="Unassembled WGS sequence"/>
</dbReference>
<sequence>MDVSLAHGQEAYNAGGGNLGFKDQRLALEWIHENIEHFGGDPNKESYNIRYIGWGNKLREAAFQFLVNATDCSNNPSPFECVQNAPAEVLSQANKDVLVVDPYYRAVGQAPTIFGPTYAPGDEFITEPIQKLLHSGQFARVPFINGAQLDEGPLFVDGPATHINTDQDIINWLTARFPGLYYGISNATAIKELLKLYPTSPAAGSPYGTGNDTFGRGAQYKRFASLFGDFGFQAPRRDYLNSATKFGVKSWSYILKESSMSYPPEYGIAHGGDIPFVMQTLNIDHPTAPPAAVELMETISYYWINFAYGLNPNSESTKSTVPHWSQYGRSASALQLLGSNVTMFKDTARMNATNFIVDGNGLF</sequence>
<evidence type="ECO:0000313" key="3">
    <source>
        <dbReference type="Proteomes" id="UP000663827"/>
    </source>
</evidence>
<dbReference type="EMBL" id="CAJNJQ010000299">
    <property type="protein sequence ID" value="CAE7069229.1"/>
    <property type="molecule type" value="Genomic_DNA"/>
</dbReference>
<proteinExistence type="predicted"/>
<dbReference type="InterPro" id="IPR002018">
    <property type="entry name" value="CarbesteraseB"/>
</dbReference>
<dbReference type="SUPFAM" id="SSF53474">
    <property type="entry name" value="alpha/beta-Hydrolases"/>
    <property type="match status" value="1"/>
</dbReference>
<organism evidence="2 3">
    <name type="scientific">Rhizoctonia solani</name>
    <dbReference type="NCBI Taxonomy" id="456999"/>
    <lineage>
        <taxon>Eukaryota</taxon>
        <taxon>Fungi</taxon>
        <taxon>Dikarya</taxon>
        <taxon>Basidiomycota</taxon>
        <taxon>Agaricomycotina</taxon>
        <taxon>Agaricomycetes</taxon>
        <taxon>Cantharellales</taxon>
        <taxon>Ceratobasidiaceae</taxon>
        <taxon>Rhizoctonia</taxon>
    </lineage>
</organism>
<dbReference type="Gene3D" id="3.40.50.1820">
    <property type="entry name" value="alpha/beta hydrolase"/>
    <property type="match status" value="2"/>
</dbReference>
<dbReference type="PANTHER" id="PTHR11559">
    <property type="entry name" value="CARBOXYLESTERASE"/>
    <property type="match status" value="1"/>
</dbReference>
<feature type="domain" description="Carboxylesterase type B" evidence="1">
    <location>
        <begin position="16"/>
        <end position="44"/>
    </location>
</feature>
<comment type="caution">
    <text evidence="2">The sequence shown here is derived from an EMBL/GenBank/DDBJ whole genome shotgun (WGS) entry which is preliminary data.</text>
</comment>
<evidence type="ECO:0000313" key="2">
    <source>
        <dbReference type="EMBL" id="CAE7069229.1"/>
    </source>
</evidence>
<feature type="domain" description="Carboxylesterase type B" evidence="1">
    <location>
        <begin position="64"/>
        <end position="352"/>
    </location>
</feature>
<evidence type="ECO:0000259" key="1">
    <source>
        <dbReference type="Pfam" id="PF00135"/>
    </source>
</evidence>
<dbReference type="InterPro" id="IPR029058">
    <property type="entry name" value="AB_hydrolase_fold"/>
</dbReference>